<evidence type="ECO:0000256" key="11">
    <source>
        <dbReference type="SAM" id="MobiDB-lite"/>
    </source>
</evidence>
<dbReference type="Pfam" id="PF07714">
    <property type="entry name" value="PK_Tyr_Ser-Thr"/>
    <property type="match status" value="1"/>
</dbReference>
<accession>A0A9D5D7L1</accession>
<dbReference type="Pfam" id="PF13855">
    <property type="entry name" value="LRR_8"/>
    <property type="match status" value="1"/>
</dbReference>
<evidence type="ECO:0000256" key="9">
    <source>
        <dbReference type="ARBA" id="ARBA00022989"/>
    </source>
</evidence>
<dbReference type="GO" id="GO:0004672">
    <property type="term" value="F:protein kinase activity"/>
    <property type="evidence" value="ECO:0007669"/>
    <property type="project" value="InterPro"/>
</dbReference>
<name>A0A9D5D7L1_9LILI</name>
<keyword evidence="16" id="KW-1185">Reference proteome</keyword>
<dbReference type="PANTHER" id="PTHR48010">
    <property type="entry name" value="OS05G0588300 PROTEIN"/>
    <property type="match status" value="1"/>
</dbReference>
<dbReference type="Pfam" id="PF00560">
    <property type="entry name" value="LRR_1"/>
    <property type="match status" value="1"/>
</dbReference>
<dbReference type="Gene3D" id="3.30.200.20">
    <property type="entry name" value="Phosphorylase Kinase, domain 1"/>
    <property type="match status" value="1"/>
</dbReference>
<feature type="chain" id="PRO_5039704290" description="Protein kinase domain-containing protein" evidence="13">
    <location>
        <begin position="21"/>
        <end position="639"/>
    </location>
</feature>
<evidence type="ECO:0000256" key="5">
    <source>
        <dbReference type="ARBA" id="ARBA00022729"/>
    </source>
</evidence>
<evidence type="ECO:0000256" key="2">
    <source>
        <dbReference type="ARBA" id="ARBA00022553"/>
    </source>
</evidence>
<feature type="domain" description="Protein kinase" evidence="14">
    <location>
        <begin position="341"/>
        <end position="615"/>
    </location>
</feature>
<keyword evidence="5 13" id="KW-0732">Signal</keyword>
<dbReference type="InterPro" id="IPR011009">
    <property type="entry name" value="Kinase-like_dom_sf"/>
</dbReference>
<dbReference type="InterPro" id="IPR032675">
    <property type="entry name" value="LRR_dom_sf"/>
</dbReference>
<dbReference type="InterPro" id="IPR050994">
    <property type="entry name" value="At_inactive_RLKs"/>
</dbReference>
<feature type="region of interest" description="Disordered" evidence="11">
    <location>
        <begin position="284"/>
        <end position="314"/>
    </location>
</feature>
<evidence type="ECO:0000256" key="12">
    <source>
        <dbReference type="SAM" id="Phobius"/>
    </source>
</evidence>
<evidence type="ECO:0000256" key="3">
    <source>
        <dbReference type="ARBA" id="ARBA00022614"/>
    </source>
</evidence>
<dbReference type="EMBL" id="JAGGNH010000001">
    <property type="protein sequence ID" value="KAJ0985628.1"/>
    <property type="molecule type" value="Genomic_DNA"/>
</dbReference>
<dbReference type="Gene3D" id="3.80.10.10">
    <property type="entry name" value="Ribonuclease Inhibitor"/>
    <property type="match status" value="2"/>
</dbReference>
<dbReference type="InterPro" id="IPR000719">
    <property type="entry name" value="Prot_kinase_dom"/>
</dbReference>
<keyword evidence="9 12" id="KW-1133">Transmembrane helix</keyword>
<feature type="signal peptide" evidence="13">
    <location>
        <begin position="1"/>
        <end position="20"/>
    </location>
</feature>
<dbReference type="InterPro" id="IPR013210">
    <property type="entry name" value="LRR_N_plant-typ"/>
</dbReference>
<protein>
    <recommendedName>
        <fullName evidence="14">Protein kinase domain-containing protein</fullName>
    </recommendedName>
</protein>
<comment type="subcellular location">
    <subcellularLocation>
        <location evidence="1">Membrane</location>
    </subcellularLocation>
</comment>
<dbReference type="Gene3D" id="1.10.510.10">
    <property type="entry name" value="Transferase(Phosphotransferase) domain 1"/>
    <property type="match status" value="1"/>
</dbReference>
<evidence type="ECO:0000256" key="6">
    <source>
        <dbReference type="ARBA" id="ARBA00022737"/>
    </source>
</evidence>
<dbReference type="InterPro" id="IPR001611">
    <property type="entry name" value="Leu-rich_rpt"/>
</dbReference>
<evidence type="ECO:0000256" key="1">
    <source>
        <dbReference type="ARBA" id="ARBA00004370"/>
    </source>
</evidence>
<dbReference type="PROSITE" id="PS50011">
    <property type="entry name" value="PROTEIN_KINASE_DOM"/>
    <property type="match status" value="1"/>
</dbReference>
<proteinExistence type="predicted"/>
<evidence type="ECO:0000256" key="8">
    <source>
        <dbReference type="ARBA" id="ARBA00022840"/>
    </source>
</evidence>
<sequence>MAVCPRFLLILFVALSRASAEPTEDRAALLDFISKTLHSNRIQWDPAASACDWTGVTCDPKRSSVVALRLPAAGLLGSVPNGTLARLSSLRVLSLHSNRLSGPLPSDLSSLSSLRHLYLQDNRFSGGFPPWIPALTHLTRLDLSENVFDGEVPFAVNNLTRLTGLFLQRNRFSGELPSIAIQKLVSFNVSDNQLNGPIPESLARFPASSFAGNLALCGGPLPPCTNPIFPSPTPAPSSGAPKSSSKLSMAAIIGISVAAGAVVLVLLLAVILWCAIRRKRGKRVERPKPAASLPSGEGETGGTVTSWSSKDTGSGIGERANKRLTFVEGTGYSFDLEDLLRASAEVLGKGSMGTSYKAVLEEGTIVVVKRLKDVAASRKEFEAHAQVLGRLPEHENVLPLRAYYYSKDEKLVIYDYLPAGSLYALLRGSRGTGRTLLDWGGRLKVAMAAARGLSHIHNSARMPHGNVKASNILLRDDPSSAAVSDFGLTPFFGSSGHPPPRFVGYRAPEFIETRRPTFKSDVFSFGVLLLELLTGRSPNQTSFGADEGADLPRWVQSVVREEWTAEVFDGELVRSHPGVEDDMVQVLQVALACVSTMPDSRPDMAEVVRMIEEILSRSEFADGLRHSSEDSSKGSPPSK</sequence>
<evidence type="ECO:0000256" key="7">
    <source>
        <dbReference type="ARBA" id="ARBA00022741"/>
    </source>
</evidence>
<keyword evidence="3" id="KW-0433">Leucine-rich repeat</keyword>
<dbReference type="OrthoDB" id="4062651at2759"/>
<evidence type="ECO:0000313" key="16">
    <source>
        <dbReference type="Proteomes" id="UP001085076"/>
    </source>
</evidence>
<dbReference type="PANTHER" id="PTHR48010:SF55">
    <property type="entry name" value="OS01G0607900 PROTEIN"/>
    <property type="match status" value="1"/>
</dbReference>
<dbReference type="FunFam" id="3.80.10.10:FF:000234">
    <property type="entry name" value="Probable inactive receptor kinase RLK902"/>
    <property type="match status" value="1"/>
</dbReference>
<dbReference type="GO" id="GO:0016020">
    <property type="term" value="C:membrane"/>
    <property type="evidence" value="ECO:0007669"/>
    <property type="project" value="UniProtKB-SubCell"/>
</dbReference>
<gene>
    <name evidence="15" type="ORF">J5N97_003984</name>
</gene>
<evidence type="ECO:0000256" key="13">
    <source>
        <dbReference type="SAM" id="SignalP"/>
    </source>
</evidence>
<reference evidence="15" key="1">
    <citation type="submission" date="2021-03" db="EMBL/GenBank/DDBJ databases">
        <authorList>
            <person name="Li Z."/>
            <person name="Yang C."/>
        </authorList>
    </citation>
    <scope>NUCLEOTIDE SEQUENCE</scope>
    <source>
        <strain evidence="15">Dzin_1.0</strain>
        <tissue evidence="15">Leaf</tissue>
    </source>
</reference>
<evidence type="ECO:0000256" key="10">
    <source>
        <dbReference type="ARBA" id="ARBA00023136"/>
    </source>
</evidence>
<evidence type="ECO:0000313" key="15">
    <source>
        <dbReference type="EMBL" id="KAJ0985628.1"/>
    </source>
</evidence>
<comment type="caution">
    <text evidence="15">The sequence shown here is derived from an EMBL/GenBank/DDBJ whole genome shotgun (WGS) entry which is preliminary data.</text>
</comment>
<organism evidence="15 16">
    <name type="scientific">Dioscorea zingiberensis</name>
    <dbReference type="NCBI Taxonomy" id="325984"/>
    <lineage>
        <taxon>Eukaryota</taxon>
        <taxon>Viridiplantae</taxon>
        <taxon>Streptophyta</taxon>
        <taxon>Embryophyta</taxon>
        <taxon>Tracheophyta</taxon>
        <taxon>Spermatophyta</taxon>
        <taxon>Magnoliopsida</taxon>
        <taxon>Liliopsida</taxon>
        <taxon>Dioscoreales</taxon>
        <taxon>Dioscoreaceae</taxon>
        <taxon>Dioscorea</taxon>
    </lineage>
</organism>
<dbReference type="CDD" id="cd14066">
    <property type="entry name" value="STKc_IRAK"/>
    <property type="match status" value="1"/>
</dbReference>
<keyword evidence="6" id="KW-0677">Repeat</keyword>
<dbReference type="AlphaFoldDB" id="A0A9D5D7L1"/>
<dbReference type="Pfam" id="PF08263">
    <property type="entry name" value="LRRNT_2"/>
    <property type="match status" value="1"/>
</dbReference>
<keyword evidence="4 12" id="KW-0812">Transmembrane</keyword>
<evidence type="ECO:0000259" key="14">
    <source>
        <dbReference type="PROSITE" id="PS50011"/>
    </source>
</evidence>
<evidence type="ECO:0000256" key="4">
    <source>
        <dbReference type="ARBA" id="ARBA00022692"/>
    </source>
</evidence>
<feature type="transmembrane region" description="Helical" evidence="12">
    <location>
        <begin position="247"/>
        <end position="276"/>
    </location>
</feature>
<keyword evidence="10 12" id="KW-0472">Membrane</keyword>
<reference evidence="15" key="2">
    <citation type="journal article" date="2022" name="Hortic Res">
        <title>The genome of Dioscorea zingiberensis sheds light on the biosynthesis, origin and evolution of the medicinally important diosgenin saponins.</title>
        <authorList>
            <person name="Li Y."/>
            <person name="Tan C."/>
            <person name="Li Z."/>
            <person name="Guo J."/>
            <person name="Li S."/>
            <person name="Chen X."/>
            <person name="Wang C."/>
            <person name="Dai X."/>
            <person name="Yang H."/>
            <person name="Song W."/>
            <person name="Hou L."/>
            <person name="Xu J."/>
            <person name="Tong Z."/>
            <person name="Xu A."/>
            <person name="Yuan X."/>
            <person name="Wang W."/>
            <person name="Yang Q."/>
            <person name="Chen L."/>
            <person name="Sun Z."/>
            <person name="Wang K."/>
            <person name="Pan B."/>
            <person name="Chen J."/>
            <person name="Bao Y."/>
            <person name="Liu F."/>
            <person name="Qi X."/>
            <person name="Gang D.R."/>
            <person name="Wen J."/>
            <person name="Li J."/>
        </authorList>
    </citation>
    <scope>NUCLEOTIDE SEQUENCE</scope>
    <source>
        <strain evidence="15">Dzin_1.0</strain>
    </source>
</reference>
<dbReference type="FunFam" id="3.30.200.20:FF:000307">
    <property type="entry name" value="pollen receptor-like kinase 1"/>
    <property type="match status" value="1"/>
</dbReference>
<dbReference type="InterPro" id="IPR001245">
    <property type="entry name" value="Ser-Thr/Tyr_kinase_cat_dom"/>
</dbReference>
<dbReference type="SUPFAM" id="SSF56112">
    <property type="entry name" value="Protein kinase-like (PK-like)"/>
    <property type="match status" value="1"/>
</dbReference>
<dbReference type="GO" id="GO:0005524">
    <property type="term" value="F:ATP binding"/>
    <property type="evidence" value="ECO:0007669"/>
    <property type="project" value="UniProtKB-KW"/>
</dbReference>
<keyword evidence="8" id="KW-0067">ATP-binding</keyword>
<keyword evidence="7" id="KW-0547">Nucleotide-binding</keyword>
<dbReference type="FunFam" id="1.10.510.10:FF:000095">
    <property type="entry name" value="protein STRUBBELIG-RECEPTOR FAMILY 8"/>
    <property type="match status" value="1"/>
</dbReference>
<keyword evidence="2" id="KW-0597">Phosphoprotein</keyword>
<dbReference type="SUPFAM" id="SSF52058">
    <property type="entry name" value="L domain-like"/>
    <property type="match status" value="1"/>
</dbReference>
<dbReference type="Proteomes" id="UP001085076">
    <property type="component" value="Miscellaneous, Linkage group lg01"/>
</dbReference>